<dbReference type="GO" id="GO:0047611">
    <property type="term" value="F:acetylspermidine deacetylase activity"/>
    <property type="evidence" value="ECO:0007669"/>
    <property type="project" value="UniProtKB-EC"/>
</dbReference>
<accession>A0A6J4SIA3</accession>
<dbReference type="GO" id="GO:0040029">
    <property type="term" value="P:epigenetic regulation of gene expression"/>
    <property type="evidence" value="ECO:0007669"/>
    <property type="project" value="TreeGrafter"/>
</dbReference>
<protein>
    <submittedName>
        <fullName evidence="4">Acetylspermidine deacetylase Deacetylases, including yeast histone deacetylase and acetoin utilization protein</fullName>
        <ecNumber evidence="4">3.5.1.48</ecNumber>
    </submittedName>
</protein>
<evidence type="ECO:0000259" key="3">
    <source>
        <dbReference type="Pfam" id="PF00850"/>
    </source>
</evidence>
<evidence type="ECO:0000313" key="4">
    <source>
        <dbReference type="EMBL" id="CAA9500088.1"/>
    </source>
</evidence>
<reference evidence="4" key="1">
    <citation type="submission" date="2020-02" db="EMBL/GenBank/DDBJ databases">
        <authorList>
            <person name="Meier V. D."/>
        </authorList>
    </citation>
    <scope>NUCLEOTIDE SEQUENCE</scope>
    <source>
        <strain evidence="4">AVDCRST_MAG67</strain>
    </source>
</reference>
<dbReference type="AlphaFoldDB" id="A0A6J4SIA3"/>
<dbReference type="PANTHER" id="PTHR10625:SF10">
    <property type="entry name" value="HISTONE DEACETYLASE HDAC1"/>
    <property type="match status" value="1"/>
</dbReference>
<dbReference type="Pfam" id="PF00850">
    <property type="entry name" value="Hist_deacetyl"/>
    <property type="match status" value="1"/>
</dbReference>
<feature type="compositionally biased region" description="Basic and acidic residues" evidence="2">
    <location>
        <begin position="11"/>
        <end position="21"/>
    </location>
</feature>
<dbReference type="InterPro" id="IPR037138">
    <property type="entry name" value="His_deacetylse_dom_sf"/>
</dbReference>
<dbReference type="CDD" id="cd09992">
    <property type="entry name" value="HDAC_classII"/>
    <property type="match status" value="1"/>
</dbReference>
<name>A0A6J4SIA3_9ACTN</name>
<dbReference type="InterPro" id="IPR023801">
    <property type="entry name" value="His_deacetylse_dom"/>
</dbReference>
<dbReference type="EMBL" id="CADCVQ010000079">
    <property type="protein sequence ID" value="CAA9500088.1"/>
    <property type="molecule type" value="Genomic_DNA"/>
</dbReference>
<dbReference type="InterPro" id="IPR023696">
    <property type="entry name" value="Ureohydrolase_dom_sf"/>
</dbReference>
<dbReference type="PRINTS" id="PR01270">
    <property type="entry name" value="HDASUPER"/>
</dbReference>
<comment type="similarity">
    <text evidence="1">Belongs to the histone deacetylase family.</text>
</comment>
<dbReference type="EC" id="3.5.1.48" evidence="4"/>
<keyword evidence="4" id="KW-0378">Hydrolase</keyword>
<dbReference type="Gene3D" id="3.40.800.20">
    <property type="entry name" value="Histone deacetylase domain"/>
    <property type="match status" value="1"/>
</dbReference>
<feature type="region of interest" description="Disordered" evidence="2">
    <location>
        <begin position="1"/>
        <end position="21"/>
    </location>
</feature>
<dbReference type="SUPFAM" id="SSF52768">
    <property type="entry name" value="Arginase/deacetylase"/>
    <property type="match status" value="1"/>
</dbReference>
<organism evidence="4">
    <name type="scientific">uncultured Solirubrobacteraceae bacterium</name>
    <dbReference type="NCBI Taxonomy" id="1162706"/>
    <lineage>
        <taxon>Bacteria</taxon>
        <taxon>Bacillati</taxon>
        <taxon>Actinomycetota</taxon>
        <taxon>Thermoleophilia</taxon>
        <taxon>Solirubrobacterales</taxon>
        <taxon>Solirubrobacteraceae</taxon>
        <taxon>environmental samples</taxon>
    </lineage>
</organism>
<dbReference type="PANTHER" id="PTHR10625">
    <property type="entry name" value="HISTONE DEACETYLASE HDAC1-RELATED"/>
    <property type="match status" value="1"/>
</dbReference>
<proteinExistence type="inferred from homology"/>
<feature type="domain" description="Histone deacetylase" evidence="3">
    <location>
        <begin position="20"/>
        <end position="306"/>
    </location>
</feature>
<sequence length="342" mass="35464">MPAPVLLHHPSSLEHDTGGHPENARRIVAIEQALRERDWLGWDVRLSPAGPREAIAAVHPIAHIERIEALCCRGGGMIDMDTIVSPGSFEAALHAAGGCVALVDALMGEQGVSAGASLHRPPGHHAEPARAMGFCLFDSVAVGAQHALDAHGARRVMIFDWDVHHGNGTNAIFHDRDDVLFCSIHQSPLYPGTGPAADAGRGDGAGYTVNMPVPAGSGDDVFLSHVAHVVAPLALAFEPDLLLVSAGYDAHADDPLASCLVSDEGYAGMAALMRACAEQLDVPLGIVLEGGYDLGALARSVVATLEVAGAASAAAVPDVALHPLALRVQERLAAGHWPALLA</sequence>
<dbReference type="GO" id="GO:0004407">
    <property type="term" value="F:histone deacetylase activity"/>
    <property type="evidence" value="ECO:0007669"/>
    <property type="project" value="TreeGrafter"/>
</dbReference>
<dbReference type="InterPro" id="IPR000286">
    <property type="entry name" value="HDACs"/>
</dbReference>
<gene>
    <name evidence="4" type="ORF">AVDCRST_MAG67-1880</name>
</gene>
<evidence type="ECO:0000256" key="2">
    <source>
        <dbReference type="SAM" id="MobiDB-lite"/>
    </source>
</evidence>
<evidence type="ECO:0000256" key="1">
    <source>
        <dbReference type="ARBA" id="ARBA00005947"/>
    </source>
</evidence>